<proteinExistence type="predicted"/>
<organism evidence="1">
    <name type="scientific">marine metagenome</name>
    <dbReference type="NCBI Taxonomy" id="408172"/>
    <lineage>
        <taxon>unclassified sequences</taxon>
        <taxon>metagenomes</taxon>
        <taxon>ecological metagenomes</taxon>
    </lineage>
</organism>
<protein>
    <submittedName>
        <fullName evidence="1">Uncharacterized protein</fullName>
    </submittedName>
</protein>
<sequence>MKLELHWQGSYGAGLFPHTAEGMQNLLRAGVYLRIKSNLRVLVEYLLMQRL</sequence>
<feature type="non-terminal residue" evidence="1">
    <location>
        <position position="51"/>
    </location>
</feature>
<name>A0A383CA66_9ZZZZ</name>
<accession>A0A383CA66</accession>
<gene>
    <name evidence="1" type="ORF">METZ01_LOCUS481946</name>
</gene>
<reference evidence="1" key="1">
    <citation type="submission" date="2018-05" db="EMBL/GenBank/DDBJ databases">
        <authorList>
            <person name="Lanie J.A."/>
            <person name="Ng W.-L."/>
            <person name="Kazmierczak K.M."/>
            <person name="Andrzejewski T.M."/>
            <person name="Davidsen T.M."/>
            <person name="Wayne K.J."/>
            <person name="Tettelin H."/>
            <person name="Glass J.I."/>
            <person name="Rusch D."/>
            <person name="Podicherti R."/>
            <person name="Tsui H.-C.T."/>
            <person name="Winkler M.E."/>
        </authorList>
    </citation>
    <scope>NUCLEOTIDE SEQUENCE</scope>
</reference>
<evidence type="ECO:0000313" key="1">
    <source>
        <dbReference type="EMBL" id="SVE29092.1"/>
    </source>
</evidence>
<dbReference type="EMBL" id="UINC01207129">
    <property type="protein sequence ID" value="SVE29092.1"/>
    <property type="molecule type" value="Genomic_DNA"/>
</dbReference>
<dbReference type="AlphaFoldDB" id="A0A383CA66"/>